<dbReference type="GO" id="GO:0032259">
    <property type="term" value="P:methylation"/>
    <property type="evidence" value="ECO:0007669"/>
    <property type="project" value="UniProtKB-KW"/>
</dbReference>
<dbReference type="InterPro" id="IPR029063">
    <property type="entry name" value="SAM-dependent_MTases_sf"/>
</dbReference>
<dbReference type="Pfam" id="PF05050">
    <property type="entry name" value="Methyltransf_21"/>
    <property type="match status" value="1"/>
</dbReference>
<dbReference type="Gene3D" id="3.40.50.150">
    <property type="entry name" value="Vaccinia Virus protein VP39"/>
    <property type="match status" value="1"/>
</dbReference>
<keyword evidence="2" id="KW-0808">Transferase</keyword>
<protein>
    <submittedName>
        <fullName evidence="2">Methyltransferase, FkbM family domain protein</fullName>
    </submittedName>
</protein>
<dbReference type="InterPro" id="IPR052514">
    <property type="entry name" value="SAM-dependent_MTase"/>
</dbReference>
<dbReference type="KEGG" id="euz:DVS28_a1720"/>
<accession>A0A346XW14</accession>
<dbReference type="EMBL" id="CP031165">
    <property type="protein sequence ID" value="AXV06411.1"/>
    <property type="molecule type" value="Genomic_DNA"/>
</dbReference>
<proteinExistence type="predicted"/>
<dbReference type="AlphaFoldDB" id="A0A346XW14"/>
<reference evidence="2 3" key="1">
    <citation type="submission" date="2018-09" db="EMBL/GenBank/DDBJ databases">
        <title>Complete genome sequence of Euzebya sp. DY32-46 isolated from seawater of Pacific Ocean.</title>
        <authorList>
            <person name="Xu L."/>
            <person name="Wu Y.-H."/>
            <person name="Xu X.-W."/>
        </authorList>
    </citation>
    <scope>NUCLEOTIDE SEQUENCE [LARGE SCALE GENOMIC DNA]</scope>
    <source>
        <strain evidence="2 3">DY32-46</strain>
    </source>
</reference>
<keyword evidence="3" id="KW-1185">Reference proteome</keyword>
<feature type="domain" description="Methyltransferase FkbM" evidence="1">
    <location>
        <begin position="35"/>
        <end position="192"/>
    </location>
</feature>
<evidence type="ECO:0000259" key="1">
    <source>
        <dbReference type="Pfam" id="PF05050"/>
    </source>
</evidence>
<dbReference type="InterPro" id="IPR006342">
    <property type="entry name" value="FkbM_mtfrase"/>
</dbReference>
<sequence length="229" mass="24994">MDTKWERWRAASAAREPWTIRWIEQYLRPGDVLFDVGANVGAYALVAAKSSAGEVTTFAFEPGFATFAALCRNIVLNDCQASVVPMAIALGDKTSLSSFNYRVLEAGAAGHGMADRLPAPLPGEAAATQYEQPMPVFRLDDLIRSLTLPNPNHLKIDVDAMELEVLKGAERTLAHSDLRSVLIEIDNSLREEAHALLRSAGLRTKETYEVTANDGSLANYGYALFVRAP</sequence>
<dbReference type="SUPFAM" id="SSF53335">
    <property type="entry name" value="S-adenosyl-L-methionine-dependent methyltransferases"/>
    <property type="match status" value="1"/>
</dbReference>
<keyword evidence="2" id="KW-0489">Methyltransferase</keyword>
<gene>
    <name evidence="2" type="ORF">DVS28_a1720</name>
</gene>
<organism evidence="2 3">
    <name type="scientific">Euzebya pacifica</name>
    <dbReference type="NCBI Taxonomy" id="1608957"/>
    <lineage>
        <taxon>Bacteria</taxon>
        <taxon>Bacillati</taxon>
        <taxon>Actinomycetota</taxon>
        <taxon>Nitriliruptoria</taxon>
        <taxon>Euzebyales</taxon>
    </lineage>
</organism>
<dbReference type="PANTHER" id="PTHR34203:SF15">
    <property type="entry name" value="SLL1173 PROTEIN"/>
    <property type="match status" value="1"/>
</dbReference>
<evidence type="ECO:0000313" key="3">
    <source>
        <dbReference type="Proteomes" id="UP000264006"/>
    </source>
</evidence>
<evidence type="ECO:0000313" key="2">
    <source>
        <dbReference type="EMBL" id="AXV06411.1"/>
    </source>
</evidence>
<dbReference type="PANTHER" id="PTHR34203">
    <property type="entry name" value="METHYLTRANSFERASE, FKBM FAMILY PROTEIN"/>
    <property type="match status" value="1"/>
</dbReference>
<dbReference type="GO" id="GO:0008168">
    <property type="term" value="F:methyltransferase activity"/>
    <property type="evidence" value="ECO:0007669"/>
    <property type="project" value="UniProtKB-KW"/>
</dbReference>
<dbReference type="NCBIfam" id="TIGR01444">
    <property type="entry name" value="fkbM_fam"/>
    <property type="match status" value="1"/>
</dbReference>
<name>A0A346XW14_9ACTN</name>
<dbReference type="Proteomes" id="UP000264006">
    <property type="component" value="Chromosome"/>
</dbReference>